<keyword evidence="1" id="KW-0175">Coiled coil</keyword>
<feature type="compositionally biased region" description="Basic and acidic residues" evidence="2">
    <location>
        <begin position="279"/>
        <end position="291"/>
    </location>
</feature>
<name>A0AB34J8Z4_PRYPA</name>
<feature type="coiled-coil region" evidence="1">
    <location>
        <begin position="410"/>
        <end position="437"/>
    </location>
</feature>
<evidence type="ECO:0000256" key="2">
    <source>
        <dbReference type="SAM" id="MobiDB-lite"/>
    </source>
</evidence>
<feature type="compositionally biased region" description="Low complexity" evidence="2">
    <location>
        <begin position="311"/>
        <end position="323"/>
    </location>
</feature>
<dbReference type="EMBL" id="JBGBPQ010000012">
    <property type="protein sequence ID" value="KAL1515073.1"/>
    <property type="molecule type" value="Genomic_DNA"/>
</dbReference>
<dbReference type="Proteomes" id="UP001515480">
    <property type="component" value="Unassembled WGS sequence"/>
</dbReference>
<evidence type="ECO:0000313" key="4">
    <source>
        <dbReference type="Proteomes" id="UP001515480"/>
    </source>
</evidence>
<evidence type="ECO:0000256" key="1">
    <source>
        <dbReference type="SAM" id="Coils"/>
    </source>
</evidence>
<feature type="region of interest" description="Disordered" evidence="2">
    <location>
        <begin position="199"/>
        <end position="232"/>
    </location>
</feature>
<proteinExistence type="predicted"/>
<dbReference type="AlphaFoldDB" id="A0AB34J8Z4"/>
<feature type="compositionally biased region" description="Low complexity" evidence="2">
    <location>
        <begin position="345"/>
        <end position="354"/>
    </location>
</feature>
<feature type="region of interest" description="Disordered" evidence="2">
    <location>
        <begin position="1"/>
        <end position="31"/>
    </location>
</feature>
<keyword evidence="4" id="KW-1185">Reference proteome</keyword>
<feature type="region of interest" description="Disordered" evidence="2">
    <location>
        <begin position="525"/>
        <end position="611"/>
    </location>
</feature>
<gene>
    <name evidence="3" type="ORF">AB1Y20_004137</name>
</gene>
<evidence type="ECO:0000313" key="3">
    <source>
        <dbReference type="EMBL" id="KAL1515073.1"/>
    </source>
</evidence>
<sequence length="678" mass="77424">MGAAGSHRANDAGGAGTSSGAPPAAKAKHSILGVRWERCEQKTEREVREVVSSMLASLEKAHGPKKTRKPASKVSKVEVVLPMDAQPGQKLLLSLRGQQLVFEVPANAHGGLRLSVSLPQSFSVSEPIRARSQPIAAPRHMPVTASPSKQSREQEHSRECSKVLQRVLKQVEREHLMEKRTEQEVKAVMDRMVTQLEKTQQRMLEKQRKQRARDLEKAAKQRAKEQAREQAREEAKRKWAEVQQTQLLQEREQRIKRDVCSVLNAIICHLERNEKAKAHAAERARLKELHRPPQQRKKAAKQLHPPPQLPQQPAQLPQRTPQLPQQPPQLPQRTPHLPQQPPQLPQRTPQLPQHAPNFSQQPPHLGQNPLQQQRQQSPQQRHKAPQQAQQVRRQQQQQPFESRSEEQLLLEQRLQHLQHLQRREDELRQQRALLEHHLKDLPRQQEQLHQLHLQRDEQALLEQLRQRHSAAATLPLAPLEPLEPSQLQLVRQQLLQLQAAAVHTPQQAAQLQLLHTQMLQLVQSHHDEAARRGEAARPSDPAATLTPRKRKDRAHGRVQPIDRSAEESGSSANAAHLMSAGSHPAKRRKERKHHKSPKELGSVRSDDKRPVQYPRVVFKLAQPSEHHEEESAEEDVKCFQLHEEQGGRLGCLLPAHHEGEHMRLGKRRIVKPTILADE</sequence>
<reference evidence="3 4" key="1">
    <citation type="journal article" date="2024" name="Science">
        <title>Giant polyketide synthase enzymes in the biosynthesis of giant marine polyether toxins.</title>
        <authorList>
            <person name="Fallon T.R."/>
            <person name="Shende V.V."/>
            <person name="Wierzbicki I.H."/>
            <person name="Pendleton A.L."/>
            <person name="Watervoot N.F."/>
            <person name="Auber R.P."/>
            <person name="Gonzalez D.J."/>
            <person name="Wisecaver J.H."/>
            <person name="Moore B.S."/>
        </authorList>
    </citation>
    <scope>NUCLEOTIDE SEQUENCE [LARGE SCALE GENOMIC DNA]</scope>
    <source>
        <strain evidence="3 4">12B1</strain>
    </source>
</reference>
<comment type="caution">
    <text evidence="3">The sequence shown here is derived from an EMBL/GenBank/DDBJ whole genome shotgun (WGS) entry which is preliminary data.</text>
</comment>
<feature type="compositionally biased region" description="Basic residues" evidence="2">
    <location>
        <begin position="584"/>
        <end position="596"/>
    </location>
</feature>
<organism evidence="3 4">
    <name type="scientific">Prymnesium parvum</name>
    <name type="common">Toxic golden alga</name>
    <dbReference type="NCBI Taxonomy" id="97485"/>
    <lineage>
        <taxon>Eukaryota</taxon>
        <taxon>Haptista</taxon>
        <taxon>Haptophyta</taxon>
        <taxon>Prymnesiophyceae</taxon>
        <taxon>Prymnesiales</taxon>
        <taxon>Prymnesiaceae</taxon>
        <taxon>Prymnesium</taxon>
    </lineage>
</organism>
<protein>
    <submittedName>
        <fullName evidence="3">Uncharacterized protein</fullName>
    </submittedName>
</protein>
<feature type="compositionally biased region" description="Low complexity" evidence="2">
    <location>
        <begin position="367"/>
        <end position="404"/>
    </location>
</feature>
<feature type="region of interest" description="Disordered" evidence="2">
    <location>
        <begin position="279"/>
        <end position="404"/>
    </location>
</feature>
<feature type="compositionally biased region" description="Basic residues" evidence="2">
    <location>
        <begin position="547"/>
        <end position="556"/>
    </location>
</feature>
<accession>A0AB34J8Z4</accession>
<feature type="compositionally biased region" description="Basic and acidic residues" evidence="2">
    <location>
        <begin position="525"/>
        <end position="537"/>
    </location>
</feature>
<feature type="compositionally biased region" description="Basic and acidic residues" evidence="2">
    <location>
        <begin position="150"/>
        <end position="159"/>
    </location>
</feature>
<feature type="region of interest" description="Disordered" evidence="2">
    <location>
        <begin position="130"/>
        <end position="159"/>
    </location>
</feature>